<dbReference type="EMBL" id="NHOI01000027">
    <property type="protein sequence ID" value="OVZ84347.1"/>
    <property type="molecule type" value="Genomic_DNA"/>
</dbReference>
<name>A0A208ZV13_YERIN</name>
<evidence type="ECO:0000313" key="1">
    <source>
        <dbReference type="EMBL" id="OVZ84347.1"/>
    </source>
</evidence>
<sequence>MHIIQSAADAFYLPMSPSQQLKLVNELTECTDGSLTAAAELWEETQTQLLHLLPDEEKNLSEELTTYLNHLTCNAEYVIRLDDVLFLALTILSDSGQGFYLLFPSSATFSGAAELIAMAEPSGY</sequence>
<dbReference type="Proteomes" id="UP000196440">
    <property type="component" value="Unassembled WGS sequence"/>
</dbReference>
<proteinExistence type="predicted"/>
<dbReference type="AlphaFoldDB" id="A0A208ZV13"/>
<reference evidence="1 2" key="1">
    <citation type="submission" date="2017-05" db="EMBL/GenBank/DDBJ databases">
        <title>Whole genome sequencing of Yersinia kristensenii.</title>
        <authorList>
            <person name="Campioni F."/>
        </authorList>
    </citation>
    <scope>NUCLEOTIDE SEQUENCE [LARGE SCALE GENOMIC DNA]</scope>
    <source>
        <strain evidence="1 2">CFSAN060536</strain>
    </source>
</reference>
<protein>
    <submittedName>
        <fullName evidence="1">Uncharacterized protein</fullName>
    </submittedName>
</protein>
<evidence type="ECO:0000313" key="2">
    <source>
        <dbReference type="Proteomes" id="UP000196440"/>
    </source>
</evidence>
<accession>A0A208ZV13</accession>
<gene>
    <name evidence="1" type="ORF">CBW57_17520</name>
</gene>
<dbReference type="RefSeq" id="WP_087816406.1">
    <property type="nucleotide sequence ID" value="NZ_NHOI01000027.1"/>
</dbReference>
<comment type="caution">
    <text evidence="1">The sequence shown here is derived from an EMBL/GenBank/DDBJ whole genome shotgun (WGS) entry which is preliminary data.</text>
</comment>
<organism evidence="1 2">
    <name type="scientific">Yersinia intermedia</name>
    <dbReference type="NCBI Taxonomy" id="631"/>
    <lineage>
        <taxon>Bacteria</taxon>
        <taxon>Pseudomonadati</taxon>
        <taxon>Pseudomonadota</taxon>
        <taxon>Gammaproteobacteria</taxon>
        <taxon>Enterobacterales</taxon>
        <taxon>Yersiniaceae</taxon>
        <taxon>Yersinia</taxon>
    </lineage>
</organism>